<feature type="domain" description="DUF2510" evidence="2">
    <location>
        <begin position="8"/>
        <end position="36"/>
    </location>
</feature>
<keyword evidence="1" id="KW-0472">Membrane</keyword>
<keyword evidence="4" id="KW-1185">Reference proteome</keyword>
<gene>
    <name evidence="3" type="ORF">NCTC10485_01474</name>
</gene>
<dbReference type="OrthoDB" id="5145635at2"/>
<evidence type="ECO:0000259" key="2">
    <source>
        <dbReference type="Pfam" id="PF10708"/>
    </source>
</evidence>
<feature type="transmembrane region" description="Helical" evidence="1">
    <location>
        <begin position="98"/>
        <end position="116"/>
    </location>
</feature>
<dbReference type="AlphaFoldDB" id="A0A448I3Y4"/>
<dbReference type="InterPro" id="IPR018929">
    <property type="entry name" value="DUF2510"/>
</dbReference>
<evidence type="ECO:0000313" key="3">
    <source>
        <dbReference type="EMBL" id="VEG47186.1"/>
    </source>
</evidence>
<keyword evidence="1" id="KW-1133">Transmembrane helix</keyword>
<feature type="transmembrane region" description="Helical" evidence="1">
    <location>
        <begin position="45"/>
        <end position="63"/>
    </location>
</feature>
<dbReference type="Proteomes" id="UP000282551">
    <property type="component" value="Chromosome"/>
</dbReference>
<reference evidence="3 4" key="1">
    <citation type="submission" date="2018-12" db="EMBL/GenBank/DDBJ databases">
        <authorList>
            <consortium name="Pathogen Informatics"/>
        </authorList>
    </citation>
    <scope>NUCLEOTIDE SEQUENCE [LARGE SCALE GENOMIC DNA]</scope>
    <source>
        <strain evidence="3 4">NCTC10485</strain>
    </source>
</reference>
<organism evidence="3 4">
    <name type="scientific">Mycolicibacterium chitae</name>
    <name type="common">Mycobacterium chitae</name>
    <dbReference type="NCBI Taxonomy" id="1792"/>
    <lineage>
        <taxon>Bacteria</taxon>
        <taxon>Bacillati</taxon>
        <taxon>Actinomycetota</taxon>
        <taxon>Actinomycetes</taxon>
        <taxon>Mycobacteriales</taxon>
        <taxon>Mycobacteriaceae</taxon>
        <taxon>Mycolicibacterium</taxon>
    </lineage>
</organism>
<evidence type="ECO:0000256" key="1">
    <source>
        <dbReference type="SAM" id="Phobius"/>
    </source>
</evidence>
<accession>A0A448I3Y4</accession>
<proteinExistence type="predicted"/>
<dbReference type="Pfam" id="PF10708">
    <property type="entry name" value="DUF2510"/>
    <property type="match status" value="1"/>
</dbReference>
<dbReference type="RefSeq" id="WP_126333121.1">
    <property type="nucleotide sequence ID" value="NZ_AP022604.1"/>
</dbReference>
<sequence length="133" mass="14230">MTQPSQAPGWYPDPSNPDKQIYWDGSAWRGEPSAEAEKNSKGKQTAVAVGVCLLVGIGLLMSMQSVSLMSGSGPLWTGVGFVAAGLAVSFFLGAANWVRVVAVAVLLLALVNVLYVENEMDNRRNEISQLFDN</sequence>
<evidence type="ECO:0000313" key="4">
    <source>
        <dbReference type="Proteomes" id="UP000282551"/>
    </source>
</evidence>
<dbReference type="EMBL" id="LR134355">
    <property type="protein sequence ID" value="VEG47186.1"/>
    <property type="molecule type" value="Genomic_DNA"/>
</dbReference>
<keyword evidence="1" id="KW-0812">Transmembrane</keyword>
<feature type="transmembrane region" description="Helical" evidence="1">
    <location>
        <begin position="75"/>
        <end position="92"/>
    </location>
</feature>
<name>A0A448I3Y4_MYCCI</name>
<protein>
    <submittedName>
        <fullName evidence="3">Protein of uncharacterized function (DUF2510)</fullName>
    </submittedName>
</protein>